<accession>A0AAU9IB41</accession>
<dbReference type="Proteomes" id="UP001162131">
    <property type="component" value="Unassembled WGS sequence"/>
</dbReference>
<evidence type="ECO:0008006" key="4">
    <source>
        <dbReference type="Google" id="ProtNLM"/>
    </source>
</evidence>
<dbReference type="PANTHER" id="PTHR33459">
    <property type="entry name" value="DD-GDCA PROTEIN"/>
    <property type="match status" value="1"/>
</dbReference>
<comment type="caution">
    <text evidence="2">The sequence shown here is derived from an EMBL/GenBank/DDBJ whole genome shotgun (WGS) entry which is preliminary data.</text>
</comment>
<gene>
    <name evidence="2" type="ORF">BSTOLATCC_MIC3428</name>
</gene>
<organism evidence="2 3">
    <name type="scientific">Blepharisma stoltei</name>
    <dbReference type="NCBI Taxonomy" id="1481888"/>
    <lineage>
        <taxon>Eukaryota</taxon>
        <taxon>Sar</taxon>
        <taxon>Alveolata</taxon>
        <taxon>Ciliophora</taxon>
        <taxon>Postciliodesmatophora</taxon>
        <taxon>Heterotrichea</taxon>
        <taxon>Heterotrichida</taxon>
        <taxon>Blepharismidae</taxon>
        <taxon>Blepharisma</taxon>
    </lineage>
</organism>
<sequence>MPEMISFLLYLSFILLYAYGMQISSSNLLPYSSSNPFSDPADELSVQMCKKYTCKLPTQEFVSSTCGYYGGTEPTVYAQPCPNSSTYCKLNTTSLNYTCQPFIPTYYSFPGDKCSPDKECYEGYSQSCTDGICVGLKKGKPCTSSYQCDPNSSCRNIDGTLQCAPLLEIGQTGCYKEFDCVYNAGCNVTSTTDLSKNTCIPYGSIPPGTEISIETCSWSENLCSSHICVQKTAGDETAICSGNIESSSQMPASCILPAGTTLQCQSKLDNYTDTISLSNCLCGYNSGGNSYCELFPGDVPMQAYYRELKKWQESSAIKNCNTYWRYPIDNGENLLCIKNNYDKARYESLYYWYLYSSLYPQIYGAEDCVLKTFFPDYFQAGENGGDGKDSSARGIALVSLLLILNH</sequence>
<keyword evidence="3" id="KW-1185">Reference proteome</keyword>
<evidence type="ECO:0000256" key="1">
    <source>
        <dbReference type="SAM" id="SignalP"/>
    </source>
</evidence>
<evidence type="ECO:0000313" key="2">
    <source>
        <dbReference type="EMBL" id="CAG9311135.1"/>
    </source>
</evidence>
<dbReference type="InterPro" id="IPR052326">
    <property type="entry name" value="Diff-Dev_Assoc_Protein"/>
</dbReference>
<feature type="signal peptide" evidence="1">
    <location>
        <begin position="1"/>
        <end position="20"/>
    </location>
</feature>
<proteinExistence type="predicted"/>
<protein>
    <recommendedName>
        <fullName evidence="4">Dickkopf N-terminal cysteine-rich domain-containing protein</fullName>
    </recommendedName>
</protein>
<keyword evidence="1" id="KW-0732">Signal</keyword>
<dbReference type="AlphaFoldDB" id="A0AAU9IB41"/>
<reference evidence="2" key="1">
    <citation type="submission" date="2021-09" db="EMBL/GenBank/DDBJ databases">
        <authorList>
            <consortium name="AG Swart"/>
            <person name="Singh M."/>
            <person name="Singh A."/>
            <person name="Seah K."/>
            <person name="Emmerich C."/>
        </authorList>
    </citation>
    <scope>NUCLEOTIDE SEQUENCE</scope>
    <source>
        <strain evidence="2">ATCC30299</strain>
    </source>
</reference>
<evidence type="ECO:0000313" key="3">
    <source>
        <dbReference type="Proteomes" id="UP001162131"/>
    </source>
</evidence>
<dbReference type="EMBL" id="CAJZBQ010000004">
    <property type="protein sequence ID" value="CAG9311135.1"/>
    <property type="molecule type" value="Genomic_DNA"/>
</dbReference>
<dbReference type="PANTHER" id="PTHR33459:SF7">
    <property type="entry name" value="DD-GDCA PROTEIN"/>
    <property type="match status" value="1"/>
</dbReference>
<name>A0AAU9IB41_9CILI</name>
<feature type="chain" id="PRO_5043482397" description="Dickkopf N-terminal cysteine-rich domain-containing protein" evidence="1">
    <location>
        <begin position="21"/>
        <end position="406"/>
    </location>
</feature>